<evidence type="ECO:0000256" key="3">
    <source>
        <dbReference type="SAM" id="Phobius"/>
    </source>
</evidence>
<dbReference type="SUPFAM" id="SSF52540">
    <property type="entry name" value="P-loop containing nucleoside triphosphate hydrolases"/>
    <property type="match status" value="1"/>
</dbReference>
<name>A0A1Y6D0A9_9GAMM</name>
<keyword evidence="3" id="KW-0812">Transmembrane</keyword>
<dbReference type="InterPro" id="IPR021277">
    <property type="entry name" value="DUF2610"/>
</dbReference>
<dbReference type="OrthoDB" id="5559045at2"/>
<sequence>MSQINDGASPERPWLGLSAYTEATQSYFFGREREIDELQGRIRSHALTVLFGLSGRGKTSLLGAGLLPRLRGAGARPVLLRLRQDGEPFIEQLRQAWDQAVGFDPSGASLWERGYRRVDRSALLAAPPVLVLDQFEEVFTLGQTRTAELEALFREMACLVENRVPHALRERLAEDENFAEQFDEQPSPVRLVITLREDYLAQLEGWKGVLPALMRNRMALLPLNGPQALEAVLRPGRLGPVPLVDEATAAGIVRFVAQRGEDTPLEEIEAVPPLLSLLCFELNEARLDAGAERITPDQLEAQKSNILQNFYSRCFDGLSEVVRDVVESPLVVSESGHRNACAEDDVLLSLMDEGLPRPEAEAALARLVNSRLLTQERMAGARRIELTHDLLTPLVVRSRNERRARRRLQAAEAERAEIETRNIRLQKERRRWQWAAVAMGLLALSAIVAGGLAWRAERRVSKTLNIAQTTVDEVLTTLESPETDEIHGFFRIGNRLLDKLVPLERDLEKIQGTDDSPEGVLRKVKLAVRQAGRLQFDGHQQEAAPLYRSAYDLIAALPTNRITPELRDYQFQCLYRLDGMNWLFKPGEYDQKQWIEKGIALFETSRTYVQGSFWREVFAQRIAQYLRSQQQAEQALIYLNRSLDDLRAAAAEKPNIWAIESENVLWSEIESTQKTLNRLEEARKTHAAKVTALVEKLLKHPRSKTLALHRLFDLFDQLDAAYWAKDADAYNRWSSEINDIISRFTGSQANTFEAAAAQFLVKQSEFAIYVKDDAEAAAPLARDALAAYGKIYSGQVAELPNFDASSEAMANLTAAMAKLESKTPEAERESLQKKHVQELLALSVPFLECAAKLGVRSNCQGIIENATENAKDRLKGDPDTLVQTLPPRIPLLPTAAQAMLERDQRQPPSVPNTDRESTEPLYRYCSTEVAYSKALLKLDRATEALPVLTKAITFCEPWANQYDFDLYLRDSFSGLLNNLAQAQRAVGDMIQARATLARCTEYEFFQCYKPYSEMLDNGSGGPKDADKAAELRSRKLNMKRLTIQIRKKGGSELTVPFDVYIRELSDKRHYKGIEDQAIWLERNRGMIVPQDVRDSFIKLEDIARENHVSFPELVAYALSSAEKDGKDKKKPDQQAPTQKQK</sequence>
<keyword evidence="1" id="KW-0175">Coiled coil</keyword>
<evidence type="ECO:0000256" key="2">
    <source>
        <dbReference type="SAM" id="MobiDB-lite"/>
    </source>
</evidence>
<dbReference type="InterPro" id="IPR049052">
    <property type="entry name" value="nSTAND1"/>
</dbReference>
<gene>
    <name evidence="5" type="ORF">SAMN02949497_3763</name>
</gene>
<dbReference type="Gene3D" id="3.40.50.300">
    <property type="entry name" value="P-loop containing nucleotide triphosphate hydrolases"/>
    <property type="match status" value="1"/>
</dbReference>
<evidence type="ECO:0000259" key="4">
    <source>
        <dbReference type="Pfam" id="PF20703"/>
    </source>
</evidence>
<feature type="coiled-coil region" evidence="1">
    <location>
        <begin position="401"/>
        <end position="428"/>
    </location>
</feature>
<dbReference type="CDD" id="cd00267">
    <property type="entry name" value="ABC_ATPase"/>
    <property type="match status" value="1"/>
</dbReference>
<dbReference type="InterPro" id="IPR027417">
    <property type="entry name" value="P-loop_NTPase"/>
</dbReference>
<dbReference type="RefSeq" id="WP_085215262.1">
    <property type="nucleotide sequence ID" value="NZ_FXAM01000001.1"/>
</dbReference>
<evidence type="ECO:0000256" key="1">
    <source>
        <dbReference type="SAM" id="Coils"/>
    </source>
</evidence>
<feature type="coiled-coil region" evidence="1">
    <location>
        <begin position="669"/>
        <end position="696"/>
    </location>
</feature>
<dbReference type="Pfam" id="PF20703">
    <property type="entry name" value="nSTAND1"/>
    <property type="match status" value="1"/>
</dbReference>
<feature type="domain" description="Novel STAND NTPase 1" evidence="4">
    <location>
        <begin position="13"/>
        <end position="392"/>
    </location>
</feature>
<feature type="compositionally biased region" description="Basic and acidic residues" evidence="2">
    <location>
        <begin position="1121"/>
        <end position="1132"/>
    </location>
</feature>
<dbReference type="AlphaFoldDB" id="A0A1Y6D0A9"/>
<feature type="transmembrane region" description="Helical" evidence="3">
    <location>
        <begin position="434"/>
        <end position="454"/>
    </location>
</feature>
<feature type="coiled-coil region" evidence="1">
    <location>
        <begin position="802"/>
        <end position="829"/>
    </location>
</feature>
<organism evidence="5 6">
    <name type="scientific">Methylomagnum ishizawai</name>
    <dbReference type="NCBI Taxonomy" id="1760988"/>
    <lineage>
        <taxon>Bacteria</taxon>
        <taxon>Pseudomonadati</taxon>
        <taxon>Pseudomonadota</taxon>
        <taxon>Gammaproteobacteria</taxon>
        <taxon>Methylococcales</taxon>
        <taxon>Methylococcaceae</taxon>
        <taxon>Methylomagnum</taxon>
    </lineage>
</organism>
<feature type="region of interest" description="Disordered" evidence="2">
    <location>
        <begin position="1121"/>
        <end position="1141"/>
    </location>
</feature>
<dbReference type="Pfam" id="PF11020">
    <property type="entry name" value="DUF2610"/>
    <property type="match status" value="1"/>
</dbReference>
<dbReference type="EMBL" id="FXAM01000001">
    <property type="protein sequence ID" value="SMF96368.1"/>
    <property type="molecule type" value="Genomic_DNA"/>
</dbReference>
<reference evidence="5 6" key="1">
    <citation type="submission" date="2016-12" db="EMBL/GenBank/DDBJ databases">
        <authorList>
            <person name="Song W.-J."/>
            <person name="Kurnit D.M."/>
        </authorList>
    </citation>
    <scope>NUCLEOTIDE SEQUENCE [LARGE SCALE GENOMIC DNA]</scope>
    <source>
        <strain evidence="5 6">175</strain>
    </source>
</reference>
<dbReference type="Proteomes" id="UP000192923">
    <property type="component" value="Unassembled WGS sequence"/>
</dbReference>
<protein>
    <recommendedName>
        <fullName evidence="4">Novel STAND NTPase 1 domain-containing protein</fullName>
    </recommendedName>
</protein>
<evidence type="ECO:0000313" key="6">
    <source>
        <dbReference type="Proteomes" id="UP000192923"/>
    </source>
</evidence>
<evidence type="ECO:0000313" key="5">
    <source>
        <dbReference type="EMBL" id="SMF96368.1"/>
    </source>
</evidence>
<accession>A0A1Y6D0A9</accession>
<keyword evidence="3" id="KW-0472">Membrane</keyword>
<keyword evidence="6" id="KW-1185">Reference proteome</keyword>
<keyword evidence="3" id="KW-1133">Transmembrane helix</keyword>
<dbReference type="STRING" id="1760988.SAMN02949497_3763"/>
<proteinExistence type="predicted"/>